<dbReference type="Pfam" id="PF00651">
    <property type="entry name" value="BTB"/>
    <property type="match status" value="1"/>
</dbReference>
<protein>
    <recommendedName>
        <fullName evidence="1">BTB domain-containing protein</fullName>
    </recommendedName>
</protein>
<evidence type="ECO:0000313" key="2">
    <source>
        <dbReference type="EMBL" id="GMR55028.1"/>
    </source>
</evidence>
<dbReference type="PANTHER" id="PTHR22744">
    <property type="entry name" value="HELIX LOOP HELIX PROTEIN 21-RELATED"/>
    <property type="match status" value="1"/>
</dbReference>
<dbReference type="Proteomes" id="UP001328107">
    <property type="component" value="Unassembled WGS sequence"/>
</dbReference>
<accession>A0AAN5D1Z7</accession>
<organism evidence="2 3">
    <name type="scientific">Pristionchus mayeri</name>
    <dbReference type="NCBI Taxonomy" id="1317129"/>
    <lineage>
        <taxon>Eukaryota</taxon>
        <taxon>Metazoa</taxon>
        <taxon>Ecdysozoa</taxon>
        <taxon>Nematoda</taxon>
        <taxon>Chromadorea</taxon>
        <taxon>Rhabditida</taxon>
        <taxon>Rhabditina</taxon>
        <taxon>Diplogasteromorpha</taxon>
        <taxon>Diplogasteroidea</taxon>
        <taxon>Neodiplogasteridae</taxon>
        <taxon>Pristionchus</taxon>
    </lineage>
</organism>
<proteinExistence type="predicted"/>
<reference evidence="3" key="1">
    <citation type="submission" date="2022-10" db="EMBL/GenBank/DDBJ databases">
        <title>Genome assembly of Pristionchus species.</title>
        <authorList>
            <person name="Yoshida K."/>
            <person name="Sommer R.J."/>
        </authorList>
    </citation>
    <scope>NUCLEOTIDE SEQUENCE [LARGE SCALE GENOMIC DNA]</scope>
    <source>
        <strain evidence="3">RS5460</strain>
    </source>
</reference>
<sequence>MEIEANFLSENVVLMDQSDPTYSTELIDDKGVQKNPCSINPYPIRKQFAFALDSDNRKGFSPIICVMKRKRSEDGSDEEDDENEYWDAPEIFVKTRIYLTKVTGVRTNAHYDFIAPFSSSDATLIVEGKELHVHKEYLSNISTVFRSMFTDNSSGIRNRFELQGVTYQDCIEFLRWVYPPFVKNFEENGMSRMVAFAKKFNVPCIIDQITNFLQNVECFLGLKIILYFGYDVDTQVRFLNKRRCSHSSY</sequence>
<evidence type="ECO:0000259" key="1">
    <source>
        <dbReference type="PROSITE" id="PS50097"/>
    </source>
</evidence>
<evidence type="ECO:0000313" key="3">
    <source>
        <dbReference type="Proteomes" id="UP001328107"/>
    </source>
</evidence>
<feature type="non-terminal residue" evidence="2">
    <location>
        <position position="249"/>
    </location>
</feature>
<gene>
    <name evidence="2" type="ORF">PMAYCL1PPCAC_25223</name>
</gene>
<feature type="domain" description="BTB" evidence="1">
    <location>
        <begin position="120"/>
        <end position="178"/>
    </location>
</feature>
<dbReference type="Gene3D" id="3.30.710.10">
    <property type="entry name" value="Potassium Channel Kv1.1, Chain A"/>
    <property type="match status" value="1"/>
</dbReference>
<dbReference type="CDD" id="cd18186">
    <property type="entry name" value="BTB_POZ_ZBTB_KLHL-like"/>
    <property type="match status" value="1"/>
</dbReference>
<dbReference type="AlphaFoldDB" id="A0AAN5D1Z7"/>
<keyword evidence="3" id="KW-1185">Reference proteome</keyword>
<dbReference type="SMART" id="SM00225">
    <property type="entry name" value="BTB"/>
    <property type="match status" value="1"/>
</dbReference>
<dbReference type="InterPro" id="IPR000210">
    <property type="entry name" value="BTB/POZ_dom"/>
</dbReference>
<dbReference type="SUPFAM" id="SSF54695">
    <property type="entry name" value="POZ domain"/>
    <property type="match status" value="1"/>
</dbReference>
<dbReference type="InterPro" id="IPR011333">
    <property type="entry name" value="SKP1/BTB/POZ_sf"/>
</dbReference>
<name>A0AAN5D1Z7_9BILA</name>
<dbReference type="PANTHER" id="PTHR22744:SF17">
    <property type="entry name" value="BTB DOMAIN-CONTAINING PROTEIN"/>
    <property type="match status" value="1"/>
</dbReference>
<dbReference type="EMBL" id="BTRK01000005">
    <property type="protein sequence ID" value="GMR55028.1"/>
    <property type="molecule type" value="Genomic_DNA"/>
</dbReference>
<comment type="caution">
    <text evidence="2">The sequence shown here is derived from an EMBL/GenBank/DDBJ whole genome shotgun (WGS) entry which is preliminary data.</text>
</comment>
<dbReference type="PROSITE" id="PS50097">
    <property type="entry name" value="BTB"/>
    <property type="match status" value="1"/>
</dbReference>